<dbReference type="SMART" id="SM00228">
    <property type="entry name" value="PDZ"/>
    <property type="match status" value="1"/>
</dbReference>
<accession>A0ABR8YTW3</accession>
<dbReference type="InterPro" id="IPR001478">
    <property type="entry name" value="PDZ"/>
</dbReference>
<dbReference type="SUPFAM" id="SSF50156">
    <property type="entry name" value="PDZ domain-like"/>
    <property type="match status" value="1"/>
</dbReference>
<keyword evidence="4" id="KW-1185">Reference proteome</keyword>
<feature type="transmembrane region" description="Helical" evidence="1">
    <location>
        <begin position="54"/>
        <end position="78"/>
    </location>
</feature>
<evidence type="ECO:0000256" key="1">
    <source>
        <dbReference type="SAM" id="Phobius"/>
    </source>
</evidence>
<evidence type="ECO:0000313" key="4">
    <source>
        <dbReference type="Proteomes" id="UP000627166"/>
    </source>
</evidence>
<feature type="transmembrane region" description="Helical" evidence="1">
    <location>
        <begin position="135"/>
        <end position="161"/>
    </location>
</feature>
<feature type="transmembrane region" description="Helical" evidence="1">
    <location>
        <begin position="257"/>
        <end position="276"/>
    </location>
</feature>
<evidence type="ECO:0000259" key="2">
    <source>
        <dbReference type="PROSITE" id="PS50106"/>
    </source>
</evidence>
<comment type="caution">
    <text evidence="3">The sequence shown here is derived from an EMBL/GenBank/DDBJ whole genome shotgun (WGS) entry which is preliminary data.</text>
</comment>
<proteinExistence type="predicted"/>
<feature type="transmembrane region" description="Helical" evidence="1">
    <location>
        <begin position="12"/>
        <end position="33"/>
    </location>
</feature>
<keyword evidence="1" id="KW-0472">Membrane</keyword>
<sequence>MELLKYTLTRVAYAITNPTHAMVLIALSFIFYIQNKKTAKIEHMIMGGNTASAFELTISQMVMGILGGTIASILVVYLGVTFDINSNIYILFFISILLMIFNPRFICLSYSGAVLGILSSIFTLLSKILEMPKLNIFNISVVDLIVLVGIMHFVEGILVILDGKRGSIPVFGNRNNTIIGGFAFKRYWALPVVLLMIIGTAASNGGSQIATPNWWPILNHNVNKLFFETVILGALPIYAVVGYTASTFTRTRKEKTLFSGALISLFGLALIILSPLGKFGFIYQMVLLLFMPFAHEAISIFDRKKELKGKPIYVSNDEGIMILDVAPSSLGSEMGLKSGDMILEINDIKMINDDDMFEFMDQIPSTLWIKIKRRTGEIIELTKNRIENGSRMGVVIVPRDIPNKKKIMKIEKSFEEILNKIKNKKNSDD</sequence>
<dbReference type="Gene3D" id="2.30.42.10">
    <property type="match status" value="1"/>
</dbReference>
<dbReference type="Proteomes" id="UP000627166">
    <property type="component" value="Unassembled WGS sequence"/>
</dbReference>
<gene>
    <name evidence="3" type="ORF">H9637_11745</name>
</gene>
<keyword evidence="1" id="KW-1133">Transmembrane helix</keyword>
<feature type="transmembrane region" description="Helical" evidence="1">
    <location>
        <begin position="84"/>
        <end position="101"/>
    </location>
</feature>
<feature type="transmembrane region" description="Helical" evidence="1">
    <location>
        <begin position="108"/>
        <end position="129"/>
    </location>
</feature>
<name>A0ABR8YTW3_9CLOT</name>
<feature type="transmembrane region" description="Helical" evidence="1">
    <location>
        <begin position="187"/>
        <end position="205"/>
    </location>
</feature>
<dbReference type="PROSITE" id="PS50106">
    <property type="entry name" value="PDZ"/>
    <property type="match status" value="1"/>
</dbReference>
<reference evidence="3 4" key="1">
    <citation type="submission" date="2020-08" db="EMBL/GenBank/DDBJ databases">
        <title>A Genomic Blueprint of the Chicken Gut Microbiome.</title>
        <authorList>
            <person name="Gilroy R."/>
            <person name="Ravi A."/>
            <person name="Getino M."/>
            <person name="Pursley I."/>
            <person name="Horton D.L."/>
            <person name="Alikhan N.-F."/>
            <person name="Baker D."/>
            <person name="Gharbi K."/>
            <person name="Hall N."/>
            <person name="Watson M."/>
            <person name="Adriaenssens E.M."/>
            <person name="Foster-Nyarko E."/>
            <person name="Jarju S."/>
            <person name="Secka A."/>
            <person name="Antonio M."/>
            <person name="Oren A."/>
            <person name="Chaudhuri R."/>
            <person name="La Ragione R.M."/>
            <person name="Hildebrand F."/>
            <person name="Pallen M.J."/>
        </authorList>
    </citation>
    <scope>NUCLEOTIDE SEQUENCE [LARGE SCALE GENOMIC DNA]</scope>
    <source>
        <strain evidence="3 4">N37</strain>
    </source>
</reference>
<dbReference type="RefSeq" id="WP_191740668.1">
    <property type="nucleotide sequence ID" value="NZ_JACSQB010000093.1"/>
</dbReference>
<evidence type="ECO:0000313" key="3">
    <source>
        <dbReference type="EMBL" id="MBD8047706.1"/>
    </source>
</evidence>
<feature type="domain" description="PDZ" evidence="2">
    <location>
        <begin position="297"/>
        <end position="375"/>
    </location>
</feature>
<protein>
    <recommendedName>
        <fullName evidence="2">PDZ domain-containing protein</fullName>
    </recommendedName>
</protein>
<organism evidence="3 4">
    <name type="scientific">Clostridium faecium</name>
    <dbReference type="NCBI Taxonomy" id="2762223"/>
    <lineage>
        <taxon>Bacteria</taxon>
        <taxon>Bacillati</taxon>
        <taxon>Bacillota</taxon>
        <taxon>Clostridia</taxon>
        <taxon>Eubacteriales</taxon>
        <taxon>Clostridiaceae</taxon>
        <taxon>Clostridium</taxon>
    </lineage>
</organism>
<dbReference type="EMBL" id="JACSQB010000093">
    <property type="protein sequence ID" value="MBD8047706.1"/>
    <property type="molecule type" value="Genomic_DNA"/>
</dbReference>
<feature type="transmembrane region" description="Helical" evidence="1">
    <location>
        <begin position="282"/>
        <end position="301"/>
    </location>
</feature>
<keyword evidence="1" id="KW-0812">Transmembrane</keyword>
<feature type="transmembrane region" description="Helical" evidence="1">
    <location>
        <begin position="225"/>
        <end position="245"/>
    </location>
</feature>
<dbReference type="InterPro" id="IPR036034">
    <property type="entry name" value="PDZ_sf"/>
</dbReference>